<evidence type="ECO:0000313" key="5">
    <source>
        <dbReference type="EMBL" id="KAG6497263.1"/>
    </source>
</evidence>
<comment type="caution">
    <text evidence="5">The sequence shown here is derived from an EMBL/GenBank/DDBJ whole genome shotgun (WGS) entry which is preliminary data.</text>
</comment>
<sequence length="486" mass="53875">MADPPMPACPNNSRTLLDLDADALAHCFGFLDIRDISNLSMTCKPLARVAYSDCVWNRLFREKWSHCSVSSGAIGVREQYLARHTALQQLKFCDPWEIHFNNFYFEPASHLFLERNSILLSQGFRILRIRVDFAGIHLEEAFMAHGARITCMRLFPIVETSLFRNGMHPMDNFIVTSSSDHTIRLRWKGGPLRCFKGHSGPVLSLADTLLGDSGSKFLASGGEDCTVRLWSLNTSGKQHPLVSTYRGHEKPLSFLTVAGHKSSLLVSISKDSRVRVWDTSASSSNLSSCVGMTSVTGQPIAMQCHDTLCYIAGGAFVTAIDLRTMQRAFTAAVHAPKMYSFQMLPSKWLMCTGGKDKALLWDIRKSQEHQEGPEPVAELEVNHNTVKFLHMDPYKIVTGGPFDYRVQVWETGTGFLANTLDCRPDPREVAGLSAMAVDQCRIVTSGCSDSPESVCYRDFSGCSLPVSLEDLGAVGSKFWESAPLND</sequence>
<evidence type="ECO:0000256" key="1">
    <source>
        <dbReference type="ARBA" id="ARBA00022574"/>
    </source>
</evidence>
<feature type="repeat" description="WD" evidence="3">
    <location>
        <begin position="195"/>
        <end position="240"/>
    </location>
</feature>
<reference evidence="5 6" key="1">
    <citation type="submission" date="2020-08" db="EMBL/GenBank/DDBJ databases">
        <title>Plant Genome Project.</title>
        <authorList>
            <person name="Zhang R.-G."/>
        </authorList>
    </citation>
    <scope>NUCLEOTIDE SEQUENCE [LARGE SCALE GENOMIC DNA]</scope>
    <source>
        <tissue evidence="5">Rhizome</tissue>
    </source>
</reference>
<organism evidence="5 6">
    <name type="scientific">Zingiber officinale</name>
    <name type="common">Ginger</name>
    <name type="synonym">Amomum zingiber</name>
    <dbReference type="NCBI Taxonomy" id="94328"/>
    <lineage>
        <taxon>Eukaryota</taxon>
        <taxon>Viridiplantae</taxon>
        <taxon>Streptophyta</taxon>
        <taxon>Embryophyta</taxon>
        <taxon>Tracheophyta</taxon>
        <taxon>Spermatophyta</taxon>
        <taxon>Magnoliopsida</taxon>
        <taxon>Liliopsida</taxon>
        <taxon>Zingiberales</taxon>
        <taxon>Zingiberaceae</taxon>
        <taxon>Zingiber</taxon>
    </lineage>
</organism>
<accession>A0A8J5G6G0</accession>
<evidence type="ECO:0000256" key="3">
    <source>
        <dbReference type="PROSITE-ProRule" id="PRU00221"/>
    </source>
</evidence>
<dbReference type="PANTHER" id="PTHR22847">
    <property type="entry name" value="WD40 REPEAT PROTEIN"/>
    <property type="match status" value="1"/>
</dbReference>
<dbReference type="EMBL" id="JACMSC010000012">
    <property type="protein sequence ID" value="KAG6497263.1"/>
    <property type="molecule type" value="Genomic_DNA"/>
</dbReference>
<dbReference type="PROSITE" id="PS50082">
    <property type="entry name" value="WD_REPEATS_2"/>
    <property type="match status" value="2"/>
</dbReference>
<dbReference type="PROSITE" id="PS50294">
    <property type="entry name" value="WD_REPEATS_REGION"/>
    <property type="match status" value="1"/>
</dbReference>
<gene>
    <name evidence="5" type="ORF">ZIOFF_045161</name>
</gene>
<evidence type="ECO:0000259" key="4">
    <source>
        <dbReference type="PROSITE" id="PS50181"/>
    </source>
</evidence>
<proteinExistence type="predicted"/>
<dbReference type="PROSITE" id="PS50181">
    <property type="entry name" value="FBOX"/>
    <property type="match status" value="1"/>
</dbReference>
<dbReference type="InterPro" id="IPR001810">
    <property type="entry name" value="F-box_dom"/>
</dbReference>
<dbReference type="PANTHER" id="PTHR22847:SF746">
    <property type="entry name" value="OS01G0185400 PROTEIN"/>
    <property type="match status" value="1"/>
</dbReference>
<protein>
    <recommendedName>
        <fullName evidence="4">F-box domain-containing protein</fullName>
    </recommendedName>
</protein>
<keyword evidence="1 3" id="KW-0853">WD repeat</keyword>
<dbReference type="Pfam" id="PF00400">
    <property type="entry name" value="WD40"/>
    <property type="match status" value="2"/>
</dbReference>
<evidence type="ECO:0000313" key="6">
    <source>
        <dbReference type="Proteomes" id="UP000734854"/>
    </source>
</evidence>
<dbReference type="SMART" id="SM00320">
    <property type="entry name" value="WD40"/>
    <property type="match status" value="5"/>
</dbReference>
<feature type="domain" description="F-box" evidence="4">
    <location>
        <begin position="13"/>
        <end position="59"/>
    </location>
</feature>
<dbReference type="AlphaFoldDB" id="A0A8J5G6G0"/>
<keyword evidence="2" id="KW-0677">Repeat</keyword>
<dbReference type="OrthoDB" id="727118at2759"/>
<dbReference type="Proteomes" id="UP000734854">
    <property type="component" value="Unassembled WGS sequence"/>
</dbReference>
<dbReference type="Pfam" id="PF12937">
    <property type="entry name" value="F-box-like"/>
    <property type="match status" value="1"/>
</dbReference>
<name>A0A8J5G6G0_ZINOF</name>
<keyword evidence="6" id="KW-1185">Reference proteome</keyword>
<dbReference type="InterPro" id="IPR001680">
    <property type="entry name" value="WD40_rpt"/>
</dbReference>
<feature type="repeat" description="WD" evidence="3">
    <location>
        <begin position="245"/>
        <end position="287"/>
    </location>
</feature>
<evidence type="ECO:0000256" key="2">
    <source>
        <dbReference type="ARBA" id="ARBA00022737"/>
    </source>
</evidence>